<comment type="caution">
    <text evidence="9">The sequence shown here is derived from an EMBL/GenBank/DDBJ whole genome shotgun (WGS) entry which is preliminary data.</text>
</comment>
<feature type="region of interest" description="Disordered" evidence="7">
    <location>
        <begin position="286"/>
        <end position="330"/>
    </location>
</feature>
<dbReference type="OrthoDB" id="9927103at2759"/>
<dbReference type="GO" id="GO:0004659">
    <property type="term" value="F:prenyltransferase activity"/>
    <property type="evidence" value="ECO:0007669"/>
    <property type="project" value="InterPro"/>
</dbReference>
<evidence type="ECO:0000313" key="9">
    <source>
        <dbReference type="EMBL" id="KAF4673456.1"/>
    </source>
</evidence>
<sequence>MLVGEVESIPRLLAPSAIAGLALAHALNEEQHHGRGILLVYIFLITLVICLFSASTIRRIFLLPARSRQLRKLKSDMCEHVGKMDIDGVRESSVIAYEEDWPSPSSAINRPSWRDLTEERTKRLHQSIIDCCERDADTVKSEGLKDSLAYAFKAPGKMARSRLVLLMADIAAKVPPSFNKRTETATTDTNDRDRLEAKQELLAEVIECEHNASLLHDDVVDEAATRRGLPSHCCRYGNDQAVWTGDFIVSVMIGCLTRINNPQVTKCIAGSMQNLVKGELLQVQRKRHLPTDEDTMRMSLSTKPDEEGSTATTKCGSDSEIDDSNNSNRSSSSVLLKHLSRSSSTAEPDSSTSFDRFSEIALKCPQVEPHFQRYILKSFYKTASLFASAMESVAICADLPPALVSACYLFGVHFGLEFQIRDDMLDVEEEDDGLGKPKGADFVNGQATAPFLYACDDDPSLLALVERGFKGKSDPTVAMDALRKNPRALQRSKLLVKYHASKAIGCLLQLPDCDARQALIDLTSSYVARTS</sequence>
<keyword evidence="5" id="KW-0460">Magnesium</keyword>
<keyword evidence="8" id="KW-1133">Transmembrane helix</keyword>
<dbReference type="PANTHER" id="PTHR12001:SF69">
    <property type="entry name" value="ALL TRANS-POLYPRENYL-DIPHOSPHATE SYNTHASE PDSS1"/>
    <property type="match status" value="1"/>
</dbReference>
<evidence type="ECO:0000256" key="2">
    <source>
        <dbReference type="ARBA" id="ARBA00006706"/>
    </source>
</evidence>
<dbReference type="SUPFAM" id="SSF48576">
    <property type="entry name" value="Terpenoid synthases"/>
    <property type="match status" value="2"/>
</dbReference>
<dbReference type="InterPro" id="IPR033749">
    <property type="entry name" value="Polyprenyl_synt_CS"/>
</dbReference>
<evidence type="ECO:0000256" key="1">
    <source>
        <dbReference type="ARBA" id="ARBA00001946"/>
    </source>
</evidence>
<evidence type="ECO:0000256" key="8">
    <source>
        <dbReference type="SAM" id="Phobius"/>
    </source>
</evidence>
<dbReference type="PROSITE" id="PS00723">
    <property type="entry name" value="POLYPRENYL_SYNTHASE_1"/>
    <property type="match status" value="1"/>
</dbReference>
<name>A0A7J6MPY0_PERCH</name>
<dbReference type="InterPro" id="IPR008949">
    <property type="entry name" value="Isoprenoid_synthase_dom_sf"/>
</dbReference>
<keyword evidence="4" id="KW-0479">Metal-binding</keyword>
<dbReference type="GO" id="GO:0046872">
    <property type="term" value="F:metal ion binding"/>
    <property type="evidence" value="ECO:0007669"/>
    <property type="project" value="UniProtKB-KW"/>
</dbReference>
<dbReference type="GO" id="GO:0008299">
    <property type="term" value="P:isoprenoid biosynthetic process"/>
    <property type="evidence" value="ECO:0007669"/>
    <property type="project" value="UniProtKB-KW"/>
</dbReference>
<reference evidence="9 10" key="1">
    <citation type="submission" date="2020-04" db="EMBL/GenBank/DDBJ databases">
        <title>Perkinsus chesapeaki whole genome sequence.</title>
        <authorList>
            <person name="Bogema D.R."/>
        </authorList>
    </citation>
    <scope>NUCLEOTIDE SEQUENCE [LARGE SCALE GENOMIC DNA]</scope>
    <source>
        <strain evidence="9">ATCC PRA-425</strain>
    </source>
</reference>
<dbReference type="Pfam" id="PF00348">
    <property type="entry name" value="polyprenyl_synt"/>
    <property type="match status" value="2"/>
</dbReference>
<dbReference type="AlphaFoldDB" id="A0A7J6MPY0"/>
<evidence type="ECO:0000256" key="4">
    <source>
        <dbReference type="ARBA" id="ARBA00022723"/>
    </source>
</evidence>
<keyword evidence="8" id="KW-0472">Membrane</keyword>
<dbReference type="EMBL" id="JAAPAO010000082">
    <property type="protein sequence ID" value="KAF4673456.1"/>
    <property type="molecule type" value="Genomic_DNA"/>
</dbReference>
<keyword evidence="3" id="KW-0808">Transferase</keyword>
<proteinExistence type="inferred from homology"/>
<organism evidence="9 10">
    <name type="scientific">Perkinsus chesapeaki</name>
    <name type="common">Clam parasite</name>
    <name type="synonym">Perkinsus andrewsi</name>
    <dbReference type="NCBI Taxonomy" id="330153"/>
    <lineage>
        <taxon>Eukaryota</taxon>
        <taxon>Sar</taxon>
        <taxon>Alveolata</taxon>
        <taxon>Perkinsozoa</taxon>
        <taxon>Perkinsea</taxon>
        <taxon>Perkinsida</taxon>
        <taxon>Perkinsidae</taxon>
        <taxon>Perkinsus</taxon>
    </lineage>
</organism>
<dbReference type="InterPro" id="IPR000092">
    <property type="entry name" value="Polyprenyl_synt"/>
</dbReference>
<keyword evidence="10" id="KW-1185">Reference proteome</keyword>
<feature type="transmembrane region" description="Helical" evidence="8">
    <location>
        <begin position="38"/>
        <end position="61"/>
    </location>
</feature>
<dbReference type="GO" id="GO:0006744">
    <property type="term" value="P:ubiquinone biosynthetic process"/>
    <property type="evidence" value="ECO:0007669"/>
    <property type="project" value="TreeGrafter"/>
</dbReference>
<dbReference type="Gene3D" id="1.10.600.10">
    <property type="entry name" value="Farnesyl Diphosphate Synthase"/>
    <property type="match status" value="2"/>
</dbReference>
<evidence type="ECO:0000313" key="10">
    <source>
        <dbReference type="Proteomes" id="UP000591131"/>
    </source>
</evidence>
<evidence type="ECO:0000256" key="6">
    <source>
        <dbReference type="ARBA" id="ARBA00023229"/>
    </source>
</evidence>
<dbReference type="Proteomes" id="UP000591131">
    <property type="component" value="Unassembled WGS sequence"/>
</dbReference>
<comment type="similarity">
    <text evidence="2">Belongs to the FPP/GGPP synthase family.</text>
</comment>
<dbReference type="GO" id="GO:1990234">
    <property type="term" value="C:transferase complex"/>
    <property type="evidence" value="ECO:0007669"/>
    <property type="project" value="TreeGrafter"/>
</dbReference>
<keyword evidence="6" id="KW-0414">Isoprene biosynthesis</keyword>
<protein>
    <submittedName>
        <fullName evidence="9">Decaprenyl-diphosphate synthase subunit 1</fullName>
    </submittedName>
</protein>
<dbReference type="PANTHER" id="PTHR12001">
    <property type="entry name" value="GERANYLGERANYL PYROPHOSPHATE SYNTHASE"/>
    <property type="match status" value="1"/>
</dbReference>
<accession>A0A7J6MPY0</accession>
<evidence type="ECO:0000256" key="5">
    <source>
        <dbReference type="ARBA" id="ARBA00022842"/>
    </source>
</evidence>
<dbReference type="PROSITE" id="PS00444">
    <property type="entry name" value="POLYPRENYL_SYNTHASE_2"/>
    <property type="match status" value="1"/>
</dbReference>
<evidence type="ECO:0000256" key="7">
    <source>
        <dbReference type="SAM" id="MobiDB-lite"/>
    </source>
</evidence>
<comment type="cofactor">
    <cofactor evidence="1">
        <name>Mg(2+)</name>
        <dbReference type="ChEBI" id="CHEBI:18420"/>
    </cofactor>
</comment>
<gene>
    <name evidence="9" type="primary">PDSS1</name>
    <name evidence="9" type="ORF">FOL47_010508</name>
</gene>
<keyword evidence="8" id="KW-0812">Transmembrane</keyword>
<evidence type="ECO:0000256" key="3">
    <source>
        <dbReference type="ARBA" id="ARBA00022679"/>
    </source>
</evidence>